<feature type="domain" description="CCHC-type" evidence="3">
    <location>
        <begin position="1036"/>
        <end position="1051"/>
    </location>
</feature>
<organism evidence="4 5">
    <name type="scientific">Leptomonas pyrrhocoris</name>
    <name type="common">Firebug parasite</name>
    <dbReference type="NCBI Taxonomy" id="157538"/>
    <lineage>
        <taxon>Eukaryota</taxon>
        <taxon>Discoba</taxon>
        <taxon>Euglenozoa</taxon>
        <taxon>Kinetoplastea</taxon>
        <taxon>Metakinetoplastina</taxon>
        <taxon>Trypanosomatida</taxon>
        <taxon>Trypanosomatidae</taxon>
        <taxon>Leishmaniinae</taxon>
        <taxon>Leptomonas</taxon>
    </lineage>
</organism>
<dbReference type="GO" id="GO:0008270">
    <property type="term" value="F:zinc ion binding"/>
    <property type="evidence" value="ECO:0007669"/>
    <property type="project" value="UniProtKB-KW"/>
</dbReference>
<protein>
    <recommendedName>
        <fullName evidence="3">CCHC-type domain-containing protein</fullName>
    </recommendedName>
</protein>
<dbReference type="EMBL" id="LGTL01000003">
    <property type="protein sequence ID" value="KPA84340.1"/>
    <property type="molecule type" value="Genomic_DNA"/>
</dbReference>
<evidence type="ECO:0000313" key="5">
    <source>
        <dbReference type="Proteomes" id="UP000037923"/>
    </source>
</evidence>
<dbReference type="VEuPathDB" id="TriTrypDB:LpyrH10_03_4950"/>
<dbReference type="RefSeq" id="XP_015662779.1">
    <property type="nucleotide sequence ID" value="XM_015799301.1"/>
</dbReference>
<evidence type="ECO:0000256" key="1">
    <source>
        <dbReference type="PROSITE-ProRule" id="PRU00047"/>
    </source>
</evidence>
<dbReference type="InterPro" id="IPR001878">
    <property type="entry name" value="Znf_CCHC"/>
</dbReference>
<dbReference type="GO" id="GO:0003676">
    <property type="term" value="F:nucleic acid binding"/>
    <property type="evidence" value="ECO:0007669"/>
    <property type="project" value="InterPro"/>
</dbReference>
<evidence type="ECO:0000259" key="3">
    <source>
        <dbReference type="PROSITE" id="PS50158"/>
    </source>
</evidence>
<gene>
    <name evidence="4" type="ORF">ABB37_02344</name>
</gene>
<dbReference type="AlphaFoldDB" id="A0A0M9G7M1"/>
<dbReference type="GeneID" id="26902639"/>
<keyword evidence="1" id="KW-0863">Zinc-finger</keyword>
<evidence type="ECO:0000313" key="4">
    <source>
        <dbReference type="EMBL" id="KPA84340.1"/>
    </source>
</evidence>
<name>A0A0M9G7M1_LEPPY</name>
<dbReference type="OMA" id="PLFCIKC"/>
<dbReference type="SUPFAM" id="SSF57756">
    <property type="entry name" value="Retrovirus zinc finger-like domains"/>
    <property type="match status" value="1"/>
</dbReference>
<keyword evidence="1" id="KW-0479">Metal-binding</keyword>
<reference evidence="4 5" key="1">
    <citation type="submission" date="2015-07" db="EMBL/GenBank/DDBJ databases">
        <title>High-quality genome of monoxenous trypanosomatid Leptomonas pyrrhocoris.</title>
        <authorList>
            <person name="Flegontov P."/>
            <person name="Butenko A."/>
            <person name="Firsov S."/>
            <person name="Vlcek C."/>
            <person name="Logacheva M.D."/>
            <person name="Field M."/>
            <person name="Filatov D."/>
            <person name="Flegontova O."/>
            <person name="Gerasimov E."/>
            <person name="Jackson A.P."/>
            <person name="Kelly S."/>
            <person name="Opperdoes F."/>
            <person name="O'Reilly A."/>
            <person name="Votypka J."/>
            <person name="Yurchenko V."/>
            <person name="Lukes J."/>
        </authorList>
    </citation>
    <scope>NUCLEOTIDE SEQUENCE [LARGE SCALE GENOMIC DNA]</scope>
    <source>
        <strain evidence="4">H10</strain>
    </source>
</reference>
<dbReference type="OrthoDB" id="273500at2759"/>
<sequence length="1164" mass="123571">MSSRIALPLRFVRCDLGTAGPSAISTSSRTQVLTPYKPCGLPCYAASQVSAVASVEADRGASSSSNSGADGRRLFAVHTRLSAATSAASFEASAQPRPEDPSDSLLSRVIDSSLPGCRPYVALPVLSSLLRRGGISGRTAIPAALLNQWTSRHKGLVLVTHTPSEALFLRNAAQLDLVQQTFRVVCRLPAGVASAARHYLHARQRQSNDLGAGTAGAAAAVLNPYLRAHTERQREALSVADLTYGIPLTQVAATAAAAVTQRGATTDFASVGRLPAGVRPHPLVSGGFFDVARGLLRVQGTIKCVLRVQTPLHAASQHKIEQFARLQSLFTAPARQKEGGATQPTFTTAVHDELKVASIPSHPWLRPEWQIGVSLDAPNMQSAAFANVSDDDDHPHRSLPAPRGKSLAFDFRLVSLSTARKGDTALYEVHTRGDVTADEVAAVFQAEGLSVLNDYVQDVSLANVVAEVAQRMRAAPPGLLASLPMGVQHYLRSASAEELVALPLTLVPLEDADRLCIQQALKSRRSSNAAASSALLPGQPLPHLAESDDLERMQHYVQSLSGGIDTRHPLQRLLWHAIGTFHLSNAEERNAYARVLSLTLGSGIECTSLTFPDPSLPATVKAMQHIWLTYEQQRQRHASPAAAARATRQHPLAAELHYVRRNVLDDATGLTRVPLLEDMAQAGGRAARGECSFSHAAALAVPLNTVKESTRLAKHGGAAAAAAGGLPVVSKDVPRSTAAWRQTEVPPSYTEAYNGWAAASLEMLDSEERISMAEAAAPSPWWPSPAALMERAPQRRSGARPERHDHAGAPSSAAHPHSERSAEQSGAAPTVRVFLRVEELAELSCAHCGAQGHTWQHCATRSSDAVAALEGGATLIRSSSSNGVVPSLTANTGAPPSMTATSGSFLTSVMEDESLTMVEDAATVLADQAKALTDLRAQRSRALAGDTSPSAAVVLVPNMAATQHFKAAHVLRREARKPAVHRRTMRCVYCGGHHHVTACPKLQAQDGEAAIEQAASAHRSSATTTTTTSALPPLFCIKCGSKGHVYLDCPRVPRDLHPATHCPICLQPRRNGSHDPLHCPQRVPVPAGYALSGVPHSGPSSASLLSGFARSAHPQRGSHRDENGEGRSSFNAGATSDAARSPRRHRRGSVLIADTFVDAPSRRR</sequence>
<feature type="region of interest" description="Disordered" evidence="2">
    <location>
        <begin position="1090"/>
        <end position="1164"/>
    </location>
</feature>
<evidence type="ECO:0000256" key="2">
    <source>
        <dbReference type="SAM" id="MobiDB-lite"/>
    </source>
</evidence>
<dbReference type="InterPro" id="IPR036875">
    <property type="entry name" value="Znf_CCHC_sf"/>
</dbReference>
<proteinExistence type="predicted"/>
<comment type="caution">
    <text evidence="4">The sequence shown here is derived from an EMBL/GenBank/DDBJ whole genome shotgun (WGS) entry which is preliminary data.</text>
</comment>
<feature type="region of interest" description="Disordered" evidence="2">
    <location>
        <begin position="790"/>
        <end position="828"/>
    </location>
</feature>
<dbReference type="Proteomes" id="UP000037923">
    <property type="component" value="Unassembled WGS sequence"/>
</dbReference>
<keyword evidence="5" id="KW-1185">Reference proteome</keyword>
<keyword evidence="1" id="KW-0862">Zinc</keyword>
<feature type="region of interest" description="Disordered" evidence="2">
    <location>
        <begin position="879"/>
        <end position="899"/>
    </location>
</feature>
<accession>A0A0M9G7M1</accession>
<dbReference type="PROSITE" id="PS50158">
    <property type="entry name" value="ZF_CCHC"/>
    <property type="match status" value="1"/>
</dbReference>